<name>A0A927HBI4_9BACI</name>
<reference evidence="3" key="1">
    <citation type="submission" date="2020-09" db="EMBL/GenBank/DDBJ databases">
        <title>Bacillus faecalis sp. nov., a moderately halophilic bacterium isolated from cow faeces.</title>
        <authorList>
            <person name="Jiang L."/>
            <person name="Lee J."/>
        </authorList>
    </citation>
    <scope>NUCLEOTIDE SEQUENCE</scope>
    <source>
        <strain evidence="3">AGMB 02131</strain>
    </source>
</reference>
<dbReference type="PROSITE" id="PS50943">
    <property type="entry name" value="HTH_CROC1"/>
    <property type="match status" value="1"/>
</dbReference>
<dbReference type="CDD" id="cd00093">
    <property type="entry name" value="HTH_XRE"/>
    <property type="match status" value="1"/>
</dbReference>
<dbReference type="InterPro" id="IPR010982">
    <property type="entry name" value="Lambda_DNA-bd_dom_sf"/>
</dbReference>
<evidence type="ECO:0000256" key="1">
    <source>
        <dbReference type="ARBA" id="ARBA00023125"/>
    </source>
</evidence>
<dbReference type="Gene3D" id="1.10.260.40">
    <property type="entry name" value="lambda repressor-like DNA-binding domains"/>
    <property type="match status" value="1"/>
</dbReference>
<dbReference type="Proteomes" id="UP000602076">
    <property type="component" value="Unassembled WGS sequence"/>
</dbReference>
<dbReference type="GO" id="GO:0003677">
    <property type="term" value="F:DNA binding"/>
    <property type="evidence" value="ECO:0007669"/>
    <property type="project" value="UniProtKB-KW"/>
</dbReference>
<dbReference type="EMBL" id="JACXSI010000026">
    <property type="protein sequence ID" value="MBD3109014.1"/>
    <property type="molecule type" value="Genomic_DNA"/>
</dbReference>
<dbReference type="GO" id="GO:0005829">
    <property type="term" value="C:cytosol"/>
    <property type="evidence" value="ECO:0007669"/>
    <property type="project" value="TreeGrafter"/>
</dbReference>
<dbReference type="InterPro" id="IPR001387">
    <property type="entry name" value="Cro/C1-type_HTH"/>
</dbReference>
<protein>
    <submittedName>
        <fullName evidence="3">Helix-turn-helix transcriptional regulator</fullName>
    </submittedName>
</protein>
<feature type="domain" description="HTH cro/C1-type" evidence="2">
    <location>
        <begin position="35"/>
        <end position="89"/>
    </location>
</feature>
<dbReference type="Pfam" id="PF01381">
    <property type="entry name" value="HTH_3"/>
    <property type="match status" value="1"/>
</dbReference>
<evidence type="ECO:0000313" key="3">
    <source>
        <dbReference type="EMBL" id="MBD3109014.1"/>
    </source>
</evidence>
<dbReference type="SUPFAM" id="SSF47413">
    <property type="entry name" value="lambda repressor-like DNA-binding domains"/>
    <property type="match status" value="1"/>
</dbReference>
<proteinExistence type="predicted"/>
<dbReference type="InterPro" id="IPR050807">
    <property type="entry name" value="TransReg_Diox_bact_type"/>
</dbReference>
<dbReference type="AlphaFoldDB" id="A0A927HBI4"/>
<dbReference type="GO" id="GO:0003700">
    <property type="term" value="F:DNA-binding transcription factor activity"/>
    <property type="evidence" value="ECO:0007669"/>
    <property type="project" value="TreeGrafter"/>
</dbReference>
<evidence type="ECO:0000259" key="2">
    <source>
        <dbReference type="PROSITE" id="PS50943"/>
    </source>
</evidence>
<dbReference type="PANTHER" id="PTHR46797">
    <property type="entry name" value="HTH-TYPE TRANSCRIPTIONAL REGULATOR"/>
    <property type="match status" value="1"/>
</dbReference>
<keyword evidence="1" id="KW-0238">DNA-binding</keyword>
<sequence length="98" mass="11267">MFIFPRYIRLLCCYNISNNGIFRRRITLSKISVNIRNFRESKGMSVEELALKVRCGTKTIENYENGTATPNLDTILKISTALDVPANEFLDEKTHKPI</sequence>
<dbReference type="SMART" id="SM00530">
    <property type="entry name" value="HTH_XRE"/>
    <property type="match status" value="1"/>
</dbReference>
<dbReference type="PANTHER" id="PTHR46797:SF19">
    <property type="entry name" value="BLL2473 PROTEIN"/>
    <property type="match status" value="1"/>
</dbReference>
<evidence type="ECO:0000313" key="4">
    <source>
        <dbReference type="Proteomes" id="UP000602076"/>
    </source>
</evidence>
<organism evidence="3 4">
    <name type="scientific">Peribacillus faecalis</name>
    <dbReference type="NCBI Taxonomy" id="2772559"/>
    <lineage>
        <taxon>Bacteria</taxon>
        <taxon>Bacillati</taxon>
        <taxon>Bacillota</taxon>
        <taxon>Bacilli</taxon>
        <taxon>Bacillales</taxon>
        <taxon>Bacillaceae</taxon>
        <taxon>Peribacillus</taxon>
    </lineage>
</organism>
<keyword evidence="4" id="KW-1185">Reference proteome</keyword>
<gene>
    <name evidence="3" type="ORF">IEO70_11655</name>
</gene>
<accession>A0A927HBI4</accession>
<comment type="caution">
    <text evidence="3">The sequence shown here is derived from an EMBL/GenBank/DDBJ whole genome shotgun (WGS) entry which is preliminary data.</text>
</comment>